<evidence type="ECO:0000313" key="3">
    <source>
        <dbReference type="Proteomes" id="UP000186406"/>
    </source>
</evidence>
<sequence>MGRLKGSLRFPGGVELRFATPADEAFLIDLFISSRPWLSWVDGEKDFIRALYEQQYTVTRSGQETVYPEHLDFVIETTGVAVGRLIVDLGYGDWRIAELHVAVAARGRGIGSNVIRGLQAAAGKCKLPLTLSTPIMGSNGYGIYSHLGFQVTAVTPPSLQMAWLPASHPQANPSEVAAAS</sequence>
<dbReference type="Proteomes" id="UP000186406">
    <property type="component" value="Unassembled WGS sequence"/>
</dbReference>
<dbReference type="PROSITE" id="PS51186">
    <property type="entry name" value="GNAT"/>
    <property type="match status" value="1"/>
</dbReference>
<proteinExistence type="predicted"/>
<dbReference type="AlphaFoldDB" id="A0A1M7ZQX8"/>
<protein>
    <submittedName>
        <fullName evidence="2">Ribosomal protein S18 acetylase RimI</fullName>
    </submittedName>
</protein>
<keyword evidence="3" id="KW-1185">Reference proteome</keyword>
<dbReference type="OrthoDB" id="9805924at2"/>
<dbReference type="InterPro" id="IPR016181">
    <property type="entry name" value="Acyl_CoA_acyltransferase"/>
</dbReference>
<keyword evidence="2" id="KW-0689">Ribosomal protein</keyword>
<organism evidence="2 3">
    <name type="scientific">Pseudoxanthobacter soli DSM 19599</name>
    <dbReference type="NCBI Taxonomy" id="1123029"/>
    <lineage>
        <taxon>Bacteria</taxon>
        <taxon>Pseudomonadati</taxon>
        <taxon>Pseudomonadota</taxon>
        <taxon>Alphaproteobacteria</taxon>
        <taxon>Hyphomicrobiales</taxon>
        <taxon>Segnochrobactraceae</taxon>
        <taxon>Pseudoxanthobacter</taxon>
    </lineage>
</organism>
<dbReference type="EMBL" id="FRXO01000011">
    <property type="protein sequence ID" value="SHO67232.1"/>
    <property type="molecule type" value="Genomic_DNA"/>
</dbReference>
<feature type="domain" description="N-acetyltransferase" evidence="1">
    <location>
        <begin position="14"/>
        <end position="166"/>
    </location>
</feature>
<dbReference type="RefSeq" id="WP_073631839.1">
    <property type="nucleotide sequence ID" value="NZ_FRXO01000011.1"/>
</dbReference>
<name>A0A1M7ZQX8_9HYPH</name>
<evidence type="ECO:0000259" key="1">
    <source>
        <dbReference type="PROSITE" id="PS51186"/>
    </source>
</evidence>
<dbReference type="GO" id="GO:0005840">
    <property type="term" value="C:ribosome"/>
    <property type="evidence" value="ECO:0007669"/>
    <property type="project" value="UniProtKB-KW"/>
</dbReference>
<dbReference type="Gene3D" id="3.40.630.30">
    <property type="match status" value="1"/>
</dbReference>
<dbReference type="GO" id="GO:0016747">
    <property type="term" value="F:acyltransferase activity, transferring groups other than amino-acyl groups"/>
    <property type="evidence" value="ECO:0007669"/>
    <property type="project" value="InterPro"/>
</dbReference>
<reference evidence="2 3" key="1">
    <citation type="submission" date="2016-12" db="EMBL/GenBank/DDBJ databases">
        <authorList>
            <person name="Song W.-J."/>
            <person name="Kurnit D.M."/>
        </authorList>
    </citation>
    <scope>NUCLEOTIDE SEQUENCE [LARGE SCALE GENOMIC DNA]</scope>
    <source>
        <strain evidence="2 3">DSM 19599</strain>
    </source>
</reference>
<dbReference type="SUPFAM" id="SSF55729">
    <property type="entry name" value="Acyl-CoA N-acyltransferases (Nat)"/>
    <property type="match status" value="1"/>
</dbReference>
<evidence type="ECO:0000313" key="2">
    <source>
        <dbReference type="EMBL" id="SHO67232.1"/>
    </source>
</evidence>
<dbReference type="STRING" id="1123029.SAMN02745172_03905"/>
<keyword evidence="2" id="KW-0687">Ribonucleoprotein</keyword>
<dbReference type="InterPro" id="IPR000182">
    <property type="entry name" value="GNAT_dom"/>
</dbReference>
<accession>A0A1M7ZQX8</accession>
<gene>
    <name evidence="2" type="ORF">SAMN02745172_03905</name>
</gene>